<dbReference type="Pfam" id="PF07690">
    <property type="entry name" value="MFS_1"/>
    <property type="match status" value="1"/>
</dbReference>
<dbReference type="Gene3D" id="1.20.1250.20">
    <property type="entry name" value="MFS general substrate transporter like domains"/>
    <property type="match status" value="1"/>
</dbReference>
<dbReference type="Proteomes" id="UP000663570">
    <property type="component" value="Chromosome"/>
</dbReference>
<organism evidence="8 9">
    <name type="scientific">Niveibacterium microcysteis</name>
    <dbReference type="NCBI Taxonomy" id="2811415"/>
    <lineage>
        <taxon>Bacteria</taxon>
        <taxon>Pseudomonadati</taxon>
        <taxon>Pseudomonadota</taxon>
        <taxon>Betaproteobacteria</taxon>
        <taxon>Rhodocyclales</taxon>
        <taxon>Rhodocyclaceae</taxon>
        <taxon>Niveibacterium</taxon>
    </lineage>
</organism>
<dbReference type="PANTHER" id="PTHR43124:SF3">
    <property type="entry name" value="CHLORAMPHENICOL EFFLUX PUMP RV0191"/>
    <property type="match status" value="1"/>
</dbReference>
<dbReference type="SUPFAM" id="SSF103473">
    <property type="entry name" value="MFS general substrate transporter"/>
    <property type="match status" value="1"/>
</dbReference>
<keyword evidence="2" id="KW-1003">Cell membrane</keyword>
<dbReference type="InterPro" id="IPR020846">
    <property type="entry name" value="MFS_dom"/>
</dbReference>
<evidence type="ECO:0000313" key="8">
    <source>
        <dbReference type="EMBL" id="QSI78413.1"/>
    </source>
</evidence>
<dbReference type="InterPro" id="IPR011701">
    <property type="entry name" value="MFS"/>
</dbReference>
<keyword evidence="9" id="KW-1185">Reference proteome</keyword>
<comment type="subcellular location">
    <subcellularLocation>
        <location evidence="1">Cell membrane</location>
        <topology evidence="1">Multi-pass membrane protein</topology>
    </subcellularLocation>
</comment>
<accession>A0ABX7M9M0</accession>
<dbReference type="InterPro" id="IPR036259">
    <property type="entry name" value="MFS_trans_sf"/>
</dbReference>
<reference evidence="8 9" key="1">
    <citation type="submission" date="2021-02" db="EMBL/GenBank/DDBJ databases">
        <title>Niveibacterium changnyeongensis HC41.</title>
        <authorList>
            <person name="Kang M."/>
        </authorList>
    </citation>
    <scope>NUCLEOTIDE SEQUENCE [LARGE SCALE GENOMIC DNA]</scope>
    <source>
        <strain evidence="8 9">HC41</strain>
    </source>
</reference>
<gene>
    <name evidence="8" type="ORF">JY500_07305</name>
</gene>
<evidence type="ECO:0000256" key="2">
    <source>
        <dbReference type="ARBA" id="ARBA00022475"/>
    </source>
</evidence>
<dbReference type="RefSeq" id="WP_206255763.1">
    <property type="nucleotide sequence ID" value="NZ_CP071060.1"/>
</dbReference>
<feature type="transmembrane region" description="Helical" evidence="6">
    <location>
        <begin position="133"/>
        <end position="154"/>
    </location>
</feature>
<protein>
    <submittedName>
        <fullName evidence="8">MFS transporter</fullName>
    </submittedName>
</protein>
<evidence type="ECO:0000313" key="9">
    <source>
        <dbReference type="Proteomes" id="UP000663570"/>
    </source>
</evidence>
<dbReference type="PANTHER" id="PTHR43124">
    <property type="entry name" value="PURINE EFFLUX PUMP PBUE"/>
    <property type="match status" value="1"/>
</dbReference>
<feature type="transmembrane region" description="Helical" evidence="6">
    <location>
        <begin position="102"/>
        <end position="121"/>
    </location>
</feature>
<feature type="domain" description="Major facilitator superfamily (MFS) profile" evidence="7">
    <location>
        <begin position="1"/>
        <end position="388"/>
    </location>
</feature>
<name>A0ABX7M9M0_9RHOO</name>
<evidence type="ECO:0000256" key="6">
    <source>
        <dbReference type="SAM" id="Phobius"/>
    </source>
</evidence>
<dbReference type="PROSITE" id="PS50850">
    <property type="entry name" value="MFS"/>
    <property type="match status" value="1"/>
</dbReference>
<feature type="transmembrane region" description="Helical" evidence="6">
    <location>
        <begin position="44"/>
        <end position="63"/>
    </location>
</feature>
<sequence>MRPSRLPKPLFPLIAIMLFGHVAVSGGRVASSVFVLQSGAGESAVGLLIGLYSVVSVLLGLQFGRWSDRFGPRRVVRGGLLSILVGILLPVCWPALPSMLAGAVFCGTGVTVASVAIQHAVGGLPIETTQQRVALFGWLTLGHSTSSVLGPFIAGAMIDAAGFRAAFAVLCMGTLLALLLTRRVADTHGDEAMPPQSQHAQGWRGLLADPWLRTIYLLTSANAVAWDAFTFLGPVLGHRAALSATAIGTMMSCFALGTFAVRAVIPWVAHRLGEWRMLAAALALIACVWALLPFARAGAPLFLLAFLLGSGVGCGQPNVLSLLHRFAPAGRVGEAIGLRSLFGNLSGVGVPWLFGATAAIAGLWPVCWLIAGAAAVASMRARRGAQLG</sequence>
<feature type="transmembrane region" description="Helical" evidence="6">
    <location>
        <begin position="214"/>
        <end position="236"/>
    </location>
</feature>
<evidence type="ECO:0000259" key="7">
    <source>
        <dbReference type="PROSITE" id="PS50850"/>
    </source>
</evidence>
<feature type="transmembrane region" description="Helical" evidence="6">
    <location>
        <begin position="75"/>
        <end position="96"/>
    </location>
</feature>
<feature type="transmembrane region" description="Helical" evidence="6">
    <location>
        <begin position="277"/>
        <end position="295"/>
    </location>
</feature>
<evidence type="ECO:0000256" key="4">
    <source>
        <dbReference type="ARBA" id="ARBA00022989"/>
    </source>
</evidence>
<evidence type="ECO:0000256" key="3">
    <source>
        <dbReference type="ARBA" id="ARBA00022692"/>
    </source>
</evidence>
<keyword evidence="5 6" id="KW-0472">Membrane</keyword>
<keyword evidence="4 6" id="KW-1133">Transmembrane helix</keyword>
<feature type="transmembrane region" description="Helical" evidence="6">
    <location>
        <begin position="360"/>
        <end position="379"/>
    </location>
</feature>
<dbReference type="InterPro" id="IPR050189">
    <property type="entry name" value="MFS_Efflux_Transporters"/>
</dbReference>
<feature type="transmembrane region" description="Helical" evidence="6">
    <location>
        <begin position="160"/>
        <end position="180"/>
    </location>
</feature>
<keyword evidence="3 6" id="KW-0812">Transmembrane</keyword>
<evidence type="ECO:0000256" key="1">
    <source>
        <dbReference type="ARBA" id="ARBA00004651"/>
    </source>
</evidence>
<evidence type="ECO:0000256" key="5">
    <source>
        <dbReference type="ARBA" id="ARBA00023136"/>
    </source>
</evidence>
<proteinExistence type="predicted"/>
<dbReference type="EMBL" id="CP071060">
    <property type="protein sequence ID" value="QSI78413.1"/>
    <property type="molecule type" value="Genomic_DNA"/>
</dbReference>
<feature type="transmembrane region" description="Helical" evidence="6">
    <location>
        <begin position="242"/>
        <end position="265"/>
    </location>
</feature>